<keyword evidence="2" id="KW-1185">Reference proteome</keyword>
<accession>A0A518D4J3</accession>
<proteinExistence type="predicted"/>
<evidence type="ECO:0000313" key="2">
    <source>
        <dbReference type="Proteomes" id="UP000319342"/>
    </source>
</evidence>
<dbReference type="RefSeq" id="WP_145191521.1">
    <property type="nucleotide sequence ID" value="NZ_CP036290.1"/>
</dbReference>
<name>A0A518D4J3_9BACT</name>
<dbReference type="OrthoDB" id="275687at2"/>
<reference evidence="1 2" key="1">
    <citation type="submission" date="2019-02" db="EMBL/GenBank/DDBJ databases">
        <title>Deep-cultivation of Planctomycetes and their phenomic and genomic characterization uncovers novel biology.</title>
        <authorList>
            <person name="Wiegand S."/>
            <person name="Jogler M."/>
            <person name="Boedeker C."/>
            <person name="Pinto D."/>
            <person name="Vollmers J."/>
            <person name="Rivas-Marin E."/>
            <person name="Kohn T."/>
            <person name="Peeters S.H."/>
            <person name="Heuer A."/>
            <person name="Rast P."/>
            <person name="Oberbeckmann S."/>
            <person name="Bunk B."/>
            <person name="Jeske O."/>
            <person name="Meyerdierks A."/>
            <person name="Storesund J.E."/>
            <person name="Kallscheuer N."/>
            <person name="Luecker S."/>
            <person name="Lage O.M."/>
            <person name="Pohl T."/>
            <person name="Merkel B.J."/>
            <person name="Hornburger P."/>
            <person name="Mueller R.-W."/>
            <person name="Bruemmer F."/>
            <person name="Labrenz M."/>
            <person name="Spormann A.M."/>
            <person name="Op den Camp H."/>
            <person name="Overmann J."/>
            <person name="Amann R."/>
            <person name="Jetten M.S.M."/>
            <person name="Mascher T."/>
            <person name="Medema M.H."/>
            <person name="Devos D.P."/>
            <person name="Kaster A.-K."/>
            <person name="Ovreas L."/>
            <person name="Rohde M."/>
            <person name="Galperin M.Y."/>
            <person name="Jogler C."/>
        </authorList>
    </citation>
    <scope>NUCLEOTIDE SEQUENCE [LARGE SCALE GENOMIC DNA]</scope>
    <source>
        <strain evidence="1 2">Pla163</strain>
    </source>
</reference>
<dbReference type="Proteomes" id="UP000319342">
    <property type="component" value="Chromosome"/>
</dbReference>
<dbReference type="EMBL" id="CP036290">
    <property type="protein sequence ID" value="QDU86389.1"/>
    <property type="molecule type" value="Genomic_DNA"/>
</dbReference>
<dbReference type="Pfam" id="PF20660">
    <property type="entry name" value="DUF6812"/>
    <property type="match status" value="1"/>
</dbReference>
<dbReference type="InterPro" id="IPR049210">
    <property type="entry name" value="DUF6812"/>
</dbReference>
<dbReference type="AlphaFoldDB" id="A0A518D4J3"/>
<protein>
    <submittedName>
        <fullName evidence="1">Uncharacterized protein</fullName>
    </submittedName>
</protein>
<evidence type="ECO:0000313" key="1">
    <source>
        <dbReference type="EMBL" id="QDU86389.1"/>
    </source>
</evidence>
<sequence>MLTIVSDLFLTDAFLIKGQVENKYARLSQMLDEYQRYFIKVRDATLIDLNSRERIQTPLVHVNLSEILVAHEFLDSTTDTRLAQMAQTEGVKQNRVRVFYTGNLNVEIAGNVRPGSYEADDKRTRRFFVMTDPEVRGMNLDGDRDLETLKRLDWGILNKTRLSYIYDFSG</sequence>
<gene>
    <name evidence="1" type="ORF">Pla163_35400</name>
</gene>
<organism evidence="1 2">
    <name type="scientific">Rohdeia mirabilis</name>
    <dbReference type="NCBI Taxonomy" id="2528008"/>
    <lineage>
        <taxon>Bacteria</taxon>
        <taxon>Pseudomonadati</taxon>
        <taxon>Planctomycetota</taxon>
        <taxon>Planctomycetia</taxon>
        <taxon>Planctomycetia incertae sedis</taxon>
        <taxon>Rohdeia</taxon>
    </lineage>
</organism>